<dbReference type="AlphaFoldDB" id="A0AA40AWJ0"/>
<dbReference type="PANTHER" id="PTHR38166">
    <property type="entry name" value="C2H2-TYPE DOMAIN-CONTAINING PROTEIN-RELATED"/>
    <property type="match status" value="1"/>
</dbReference>
<dbReference type="RefSeq" id="XP_060299223.1">
    <property type="nucleotide sequence ID" value="XM_060447918.1"/>
</dbReference>
<evidence type="ECO:0000256" key="1">
    <source>
        <dbReference type="SAM" id="MobiDB-lite"/>
    </source>
</evidence>
<dbReference type="PANTHER" id="PTHR38166:SF1">
    <property type="entry name" value="C2H2-TYPE DOMAIN-CONTAINING PROTEIN"/>
    <property type="match status" value="1"/>
</dbReference>
<evidence type="ECO:0000313" key="3">
    <source>
        <dbReference type="Proteomes" id="UP001172101"/>
    </source>
</evidence>
<evidence type="ECO:0008006" key="4">
    <source>
        <dbReference type="Google" id="ProtNLM"/>
    </source>
</evidence>
<dbReference type="GeneID" id="85331188"/>
<comment type="caution">
    <text evidence="2">The sequence shown here is derived from an EMBL/GenBank/DDBJ whole genome shotgun (WGS) entry which is preliminary data.</text>
</comment>
<feature type="compositionally biased region" description="Low complexity" evidence="1">
    <location>
        <begin position="96"/>
        <end position="108"/>
    </location>
</feature>
<dbReference type="Proteomes" id="UP001172101">
    <property type="component" value="Unassembled WGS sequence"/>
</dbReference>
<gene>
    <name evidence="2" type="ORF">B0T26DRAFT_871181</name>
</gene>
<keyword evidence="3" id="KW-1185">Reference proteome</keyword>
<reference evidence="2" key="1">
    <citation type="submission" date="2023-06" db="EMBL/GenBank/DDBJ databases">
        <title>Genome-scale phylogeny and comparative genomics of the fungal order Sordariales.</title>
        <authorList>
            <consortium name="Lawrence Berkeley National Laboratory"/>
            <person name="Hensen N."/>
            <person name="Bonometti L."/>
            <person name="Westerberg I."/>
            <person name="Brannstrom I.O."/>
            <person name="Guillou S."/>
            <person name="Cros-Aarteil S."/>
            <person name="Calhoun S."/>
            <person name="Haridas S."/>
            <person name="Kuo A."/>
            <person name="Mondo S."/>
            <person name="Pangilinan J."/>
            <person name="Riley R."/>
            <person name="LaButti K."/>
            <person name="Andreopoulos B."/>
            <person name="Lipzen A."/>
            <person name="Chen C."/>
            <person name="Yanf M."/>
            <person name="Daum C."/>
            <person name="Ng V."/>
            <person name="Clum A."/>
            <person name="Steindorff A."/>
            <person name="Ohm R."/>
            <person name="Martin F."/>
            <person name="Silar P."/>
            <person name="Natvig D."/>
            <person name="Lalanne C."/>
            <person name="Gautier V."/>
            <person name="Ament-velasquez S.L."/>
            <person name="Kruys A."/>
            <person name="Hutchinson M.I."/>
            <person name="Powell A.J."/>
            <person name="Barry K."/>
            <person name="Miller A.N."/>
            <person name="Grigoriev I.V."/>
            <person name="Debuchy R."/>
            <person name="Gladieux P."/>
            <person name="Thoren M.H."/>
            <person name="Johannesson H."/>
        </authorList>
    </citation>
    <scope>NUCLEOTIDE SEQUENCE</scope>
    <source>
        <strain evidence="2">SMH2392-1A</strain>
    </source>
</reference>
<dbReference type="EMBL" id="JAUIRO010000003">
    <property type="protein sequence ID" value="KAK0723299.1"/>
    <property type="molecule type" value="Genomic_DNA"/>
</dbReference>
<sequence length="390" mass="43664">MMEHIPASLSLVPPTSTLSTNVDYRLEITEADDEVIKVEYPAADNRQLVRQYSLTEAHFILEYPFERRYPFNDFRQETLRRTDHATEATTNRSRHSASTSTGSSSEKTSVFADLDQRIARSMQADPSLGSAEAVIRTLHSLPGGPRALVYGFDSVLGGADGENAARSFRCPFEIIHPQVQRSPSCKEPILYSSAQLWKHLKRYHRSYECDICLEDCRDSKGIKSHVGRGCIPTTRPPHGVPFMQVQDVEEVLDPDIGDSSDEERWNSMWDTIFPTLRNRPSPYFNVPVVATDSDFDGDLMRLQVIFASMIDSDAGDRDTIDSCDNDTIVAKTRAKRYLRAAIQAFLGRQLEPWAGLLTEPRVDVDSSDISSGPGPSARSFLGMMGDDGRY</sequence>
<protein>
    <recommendedName>
        <fullName evidence="4">C2H2-type domain-containing protein</fullName>
    </recommendedName>
</protein>
<evidence type="ECO:0000313" key="2">
    <source>
        <dbReference type="EMBL" id="KAK0723299.1"/>
    </source>
</evidence>
<feature type="region of interest" description="Disordered" evidence="1">
    <location>
        <begin position="364"/>
        <end position="390"/>
    </location>
</feature>
<name>A0AA40AWJ0_9PEZI</name>
<feature type="region of interest" description="Disordered" evidence="1">
    <location>
        <begin position="81"/>
        <end position="108"/>
    </location>
</feature>
<proteinExistence type="predicted"/>
<organism evidence="2 3">
    <name type="scientific">Lasiosphaeria miniovina</name>
    <dbReference type="NCBI Taxonomy" id="1954250"/>
    <lineage>
        <taxon>Eukaryota</taxon>
        <taxon>Fungi</taxon>
        <taxon>Dikarya</taxon>
        <taxon>Ascomycota</taxon>
        <taxon>Pezizomycotina</taxon>
        <taxon>Sordariomycetes</taxon>
        <taxon>Sordariomycetidae</taxon>
        <taxon>Sordariales</taxon>
        <taxon>Lasiosphaeriaceae</taxon>
        <taxon>Lasiosphaeria</taxon>
    </lineage>
</organism>
<feature type="compositionally biased region" description="Low complexity" evidence="1">
    <location>
        <begin position="367"/>
        <end position="376"/>
    </location>
</feature>
<accession>A0AA40AWJ0</accession>